<protein>
    <submittedName>
        <fullName evidence="2">Uncharacterized protein</fullName>
    </submittedName>
</protein>
<gene>
    <name evidence="2" type="ORF">B0I32_12287</name>
</gene>
<dbReference type="EMBL" id="PVNG01000022">
    <property type="protein sequence ID" value="PRX58626.1"/>
    <property type="molecule type" value="Genomic_DNA"/>
</dbReference>
<feature type="transmembrane region" description="Helical" evidence="1">
    <location>
        <begin position="61"/>
        <end position="80"/>
    </location>
</feature>
<feature type="transmembrane region" description="Helical" evidence="1">
    <location>
        <begin position="6"/>
        <end position="24"/>
    </location>
</feature>
<keyword evidence="3" id="KW-1185">Reference proteome</keyword>
<feature type="transmembrane region" description="Helical" evidence="1">
    <location>
        <begin position="186"/>
        <end position="203"/>
    </location>
</feature>
<dbReference type="RefSeq" id="WP_106248965.1">
    <property type="nucleotide sequence ID" value="NZ_JBFAIL010000019.1"/>
</dbReference>
<reference evidence="2 3" key="1">
    <citation type="submission" date="2018-03" db="EMBL/GenBank/DDBJ databases">
        <title>Genomic Encyclopedia of Type Strains, Phase III (KMG-III): the genomes of soil and plant-associated and newly described type strains.</title>
        <authorList>
            <person name="Whitman W."/>
        </authorList>
    </citation>
    <scope>NUCLEOTIDE SEQUENCE [LARGE SCALE GENOMIC DNA]</scope>
    <source>
        <strain evidence="2 3">CGMCC 4.7104</strain>
    </source>
</reference>
<dbReference type="AlphaFoldDB" id="A0A2T0MLM8"/>
<dbReference type="OrthoDB" id="4051943at2"/>
<evidence type="ECO:0000313" key="2">
    <source>
        <dbReference type="EMBL" id="PRX58626.1"/>
    </source>
</evidence>
<evidence type="ECO:0000313" key="3">
    <source>
        <dbReference type="Proteomes" id="UP000238312"/>
    </source>
</evidence>
<keyword evidence="1" id="KW-1133">Transmembrane helix</keyword>
<feature type="transmembrane region" description="Helical" evidence="1">
    <location>
        <begin position="112"/>
        <end position="131"/>
    </location>
</feature>
<accession>A0A2T0MLM8</accession>
<sequence length="327" mass="33885">MIPHVLGLHALIALTVALSAWFLSRYTIPRPPVGRFVRADIAVMVVALVAMPFAYLHVPVAIVVSVFGVVVFTFTQLTLAPVLGGRVAGFAALVLCGGDVAAYFAGWSGVVLVLNDVAVVLLVVGAVNLWVQTAISPAQVAALAAALTLYDTLATGLTSLTLEFVARLDGLPFAPVLATRGAPEPSLVGLGDCLMLTLWPLVAYRSYGRVAGWTAAGVDAALLAVVVAAFLGGGGAVPLLTTLGPLIVVQWLYWRSRPVPVPSRPEVERALEFVPEPAHAVAAQGRWVALADGGVVGEGPTPGAARRAARQSGAETVPVVTFLQPVE</sequence>
<dbReference type="Proteomes" id="UP000238312">
    <property type="component" value="Unassembled WGS sequence"/>
</dbReference>
<evidence type="ECO:0000256" key="1">
    <source>
        <dbReference type="SAM" id="Phobius"/>
    </source>
</evidence>
<keyword evidence="1" id="KW-0472">Membrane</keyword>
<keyword evidence="1" id="KW-0812">Transmembrane</keyword>
<name>A0A2T0MLM8_9ACTN</name>
<comment type="caution">
    <text evidence="2">The sequence shown here is derived from an EMBL/GenBank/DDBJ whole genome shotgun (WGS) entry which is preliminary data.</text>
</comment>
<feature type="transmembrane region" description="Helical" evidence="1">
    <location>
        <begin position="87"/>
        <end position="106"/>
    </location>
</feature>
<organism evidence="2 3">
    <name type="scientific">Nonomuraea fuscirosea</name>
    <dbReference type="NCBI Taxonomy" id="1291556"/>
    <lineage>
        <taxon>Bacteria</taxon>
        <taxon>Bacillati</taxon>
        <taxon>Actinomycetota</taxon>
        <taxon>Actinomycetes</taxon>
        <taxon>Streptosporangiales</taxon>
        <taxon>Streptosporangiaceae</taxon>
        <taxon>Nonomuraea</taxon>
    </lineage>
</organism>
<proteinExistence type="predicted"/>
<feature type="transmembrane region" description="Helical" evidence="1">
    <location>
        <begin position="143"/>
        <end position="166"/>
    </location>
</feature>